<proteinExistence type="predicted"/>
<reference evidence="4" key="1">
    <citation type="submission" date="2015-02" db="EMBL/GenBank/DDBJ databases">
        <authorList>
            <person name="Chooi Y.-H."/>
        </authorList>
    </citation>
    <scope>NUCLEOTIDE SEQUENCE [LARGE SCALE GENOMIC DNA]</scope>
    <source>
        <strain evidence="4">strain Y</strain>
    </source>
</reference>
<dbReference type="EMBL" id="LN829119">
    <property type="protein sequence ID" value="CPR19985.1"/>
    <property type="molecule type" value="Genomic_DNA"/>
</dbReference>
<feature type="transmembrane region" description="Helical" evidence="2">
    <location>
        <begin position="41"/>
        <end position="59"/>
    </location>
</feature>
<gene>
    <name evidence="3" type="ORF">YBN1229_v1_2406</name>
</gene>
<evidence type="ECO:0000313" key="3">
    <source>
        <dbReference type="EMBL" id="CPR19985.1"/>
    </source>
</evidence>
<dbReference type="Proteomes" id="UP000033187">
    <property type="component" value="Chromosome 1"/>
</dbReference>
<feature type="compositionally biased region" description="Basic and acidic residues" evidence="1">
    <location>
        <begin position="86"/>
        <end position="95"/>
    </location>
</feature>
<accession>A0A0D6JG84</accession>
<dbReference type="AlphaFoldDB" id="A0A0D6JG84"/>
<organism evidence="3 4">
    <name type="scientific">Candidatus Filomicrobium marinum</name>
    <dbReference type="NCBI Taxonomy" id="1608628"/>
    <lineage>
        <taxon>Bacteria</taxon>
        <taxon>Pseudomonadati</taxon>
        <taxon>Pseudomonadota</taxon>
        <taxon>Alphaproteobacteria</taxon>
        <taxon>Hyphomicrobiales</taxon>
        <taxon>Hyphomicrobiaceae</taxon>
        <taxon>Filomicrobium</taxon>
    </lineage>
</organism>
<dbReference type="RefSeq" id="WP_046479250.1">
    <property type="nucleotide sequence ID" value="NZ_LN829118.1"/>
</dbReference>
<keyword evidence="2" id="KW-0812">Transmembrane</keyword>
<sequence>MIRVVIENILLLLLPTLFYVAYIFLTVGSKGAKQKINDAPFMWLFVAGVVLAIAVLAIFGSTSGGRPGEAYQPPVFEGGKIVPGHIKRDEQSSGG</sequence>
<feature type="transmembrane region" description="Helical" evidence="2">
    <location>
        <begin position="9"/>
        <end position="29"/>
    </location>
</feature>
<feature type="region of interest" description="Disordered" evidence="1">
    <location>
        <begin position="65"/>
        <end position="95"/>
    </location>
</feature>
<dbReference type="Pfam" id="PF19606">
    <property type="entry name" value="DUF6111"/>
    <property type="match status" value="1"/>
</dbReference>
<dbReference type="KEGG" id="fiy:BN1229_v1_2406"/>
<keyword evidence="4" id="KW-1185">Reference proteome</keyword>
<dbReference type="InterPro" id="IPR046093">
    <property type="entry name" value="DUF6111"/>
</dbReference>
<keyword evidence="2" id="KW-0472">Membrane</keyword>
<evidence type="ECO:0000313" key="4">
    <source>
        <dbReference type="Proteomes" id="UP000033187"/>
    </source>
</evidence>
<evidence type="ECO:0000256" key="2">
    <source>
        <dbReference type="SAM" id="Phobius"/>
    </source>
</evidence>
<protein>
    <submittedName>
        <fullName evidence="3">Uncharacterized protein</fullName>
    </submittedName>
</protein>
<dbReference type="KEGG" id="fil:BN1229_v1_3515"/>
<name>A0A0D6JG84_9HYPH</name>
<keyword evidence="2" id="KW-1133">Transmembrane helix</keyword>
<evidence type="ECO:0000256" key="1">
    <source>
        <dbReference type="SAM" id="MobiDB-lite"/>
    </source>
</evidence>